<gene>
    <name evidence="1" type="ORF">E5676_scaffold464G00090</name>
</gene>
<evidence type="ECO:0000313" key="1">
    <source>
        <dbReference type="EMBL" id="TYJ96606.1"/>
    </source>
</evidence>
<evidence type="ECO:0000313" key="2">
    <source>
        <dbReference type="Proteomes" id="UP000321947"/>
    </source>
</evidence>
<sequence>MDEGDYCYTIKERGRSPWVLYGLGHAKVRKTGDIEDFCVVDGRIGDMNEPISHLNERDPEDMKAWDITICLCNKSLALSPAGLLMPLEIPDAKWSDVTMDFIDGLPKAVVFDVILVVLKERDVALRASKENLRTTQEKMKKYAYMKRRHVEFQVAGRTCISED</sequence>
<name>A0A5D3BCE9_CUCMM</name>
<accession>A0A5D3BCE9</accession>
<dbReference type="Proteomes" id="UP000321947">
    <property type="component" value="Unassembled WGS sequence"/>
</dbReference>
<organism evidence="1 2">
    <name type="scientific">Cucumis melo var. makuwa</name>
    <name type="common">Oriental melon</name>
    <dbReference type="NCBI Taxonomy" id="1194695"/>
    <lineage>
        <taxon>Eukaryota</taxon>
        <taxon>Viridiplantae</taxon>
        <taxon>Streptophyta</taxon>
        <taxon>Embryophyta</taxon>
        <taxon>Tracheophyta</taxon>
        <taxon>Spermatophyta</taxon>
        <taxon>Magnoliopsida</taxon>
        <taxon>eudicotyledons</taxon>
        <taxon>Gunneridae</taxon>
        <taxon>Pentapetalae</taxon>
        <taxon>rosids</taxon>
        <taxon>fabids</taxon>
        <taxon>Cucurbitales</taxon>
        <taxon>Cucurbitaceae</taxon>
        <taxon>Benincaseae</taxon>
        <taxon>Cucumis</taxon>
    </lineage>
</organism>
<proteinExistence type="predicted"/>
<dbReference type="EMBL" id="SSTD01019355">
    <property type="protein sequence ID" value="TYJ96606.1"/>
    <property type="molecule type" value="Genomic_DNA"/>
</dbReference>
<reference evidence="1 2" key="1">
    <citation type="submission" date="2019-08" db="EMBL/GenBank/DDBJ databases">
        <title>Draft genome sequences of two oriental melons (Cucumis melo L. var makuwa).</title>
        <authorList>
            <person name="Kwon S.-Y."/>
        </authorList>
    </citation>
    <scope>NUCLEOTIDE SEQUENCE [LARGE SCALE GENOMIC DNA]</scope>
    <source>
        <strain evidence="2">cv. Chang Bougi</strain>
        <tissue evidence="1">Leaf</tissue>
    </source>
</reference>
<protein>
    <submittedName>
        <fullName evidence="1">Transposon Tf2-1 polyprotein isoform X1</fullName>
    </submittedName>
</protein>
<dbReference type="AlphaFoldDB" id="A0A5D3BCE9"/>
<comment type="caution">
    <text evidence="1">The sequence shown here is derived from an EMBL/GenBank/DDBJ whole genome shotgun (WGS) entry which is preliminary data.</text>
</comment>